<reference evidence="11" key="1">
    <citation type="submission" date="2018-05" db="EMBL/GenBank/DDBJ databases">
        <title>Draft genome sequence of Stemphylium lycopersici strain CIDEFI 213.</title>
        <authorList>
            <person name="Medina R."/>
            <person name="Franco M.E.E."/>
            <person name="Lucentini C.G."/>
            <person name="Saparrat M.C.N."/>
            <person name="Balatti P.A."/>
        </authorList>
    </citation>
    <scope>NUCLEOTIDE SEQUENCE [LARGE SCALE GENOMIC DNA]</scope>
    <source>
        <strain evidence="11">CIDEFI 213</strain>
    </source>
</reference>
<dbReference type="EMBL" id="QGDH01000257">
    <property type="protein sequence ID" value="RAR01656.1"/>
    <property type="molecule type" value="Genomic_DNA"/>
</dbReference>
<gene>
    <name evidence="10" type="ORF">DDE83_008846</name>
</gene>
<proteinExistence type="predicted"/>
<dbReference type="InterPro" id="IPR036236">
    <property type="entry name" value="Znf_C2H2_sf"/>
</dbReference>
<feature type="compositionally biased region" description="Polar residues" evidence="7">
    <location>
        <begin position="331"/>
        <end position="342"/>
    </location>
</feature>
<evidence type="ECO:0000256" key="2">
    <source>
        <dbReference type="ARBA" id="ARBA00022833"/>
    </source>
</evidence>
<dbReference type="InterPro" id="IPR001138">
    <property type="entry name" value="Zn2Cys6_DnaBD"/>
</dbReference>
<dbReference type="Pfam" id="PF00096">
    <property type="entry name" value="zf-C2H2"/>
    <property type="match status" value="1"/>
</dbReference>
<dbReference type="OrthoDB" id="10018191at2759"/>
<feature type="domain" description="C2H2-type" evidence="9">
    <location>
        <begin position="30"/>
        <end position="57"/>
    </location>
</feature>
<keyword evidence="3" id="KW-0805">Transcription regulation</keyword>
<feature type="region of interest" description="Disordered" evidence="7">
    <location>
        <begin position="49"/>
        <end position="88"/>
    </location>
</feature>
<evidence type="ECO:0000256" key="6">
    <source>
        <dbReference type="PROSITE-ProRule" id="PRU00042"/>
    </source>
</evidence>
<dbReference type="Proteomes" id="UP000249619">
    <property type="component" value="Unassembled WGS sequence"/>
</dbReference>
<dbReference type="InterPro" id="IPR013087">
    <property type="entry name" value="Znf_C2H2_type"/>
</dbReference>
<name>A0A364MSL6_STELY</name>
<dbReference type="CDD" id="cd12148">
    <property type="entry name" value="fungal_TF_MHR"/>
    <property type="match status" value="1"/>
</dbReference>
<evidence type="ECO:0000256" key="4">
    <source>
        <dbReference type="ARBA" id="ARBA00023163"/>
    </source>
</evidence>
<organism evidence="10 11">
    <name type="scientific">Stemphylium lycopersici</name>
    <name type="common">Tomato gray leaf spot disease fungus</name>
    <name type="synonym">Thyrospora lycopersici</name>
    <dbReference type="NCBI Taxonomy" id="183478"/>
    <lineage>
        <taxon>Eukaryota</taxon>
        <taxon>Fungi</taxon>
        <taxon>Dikarya</taxon>
        <taxon>Ascomycota</taxon>
        <taxon>Pezizomycotina</taxon>
        <taxon>Dothideomycetes</taxon>
        <taxon>Pleosporomycetidae</taxon>
        <taxon>Pleosporales</taxon>
        <taxon>Pleosporineae</taxon>
        <taxon>Pleosporaceae</taxon>
        <taxon>Stemphylium</taxon>
    </lineage>
</organism>
<evidence type="ECO:0000256" key="3">
    <source>
        <dbReference type="ARBA" id="ARBA00023015"/>
    </source>
</evidence>
<dbReference type="SMART" id="SM00355">
    <property type="entry name" value="ZnF_C2H2"/>
    <property type="match status" value="2"/>
</dbReference>
<dbReference type="PROSITE" id="PS50157">
    <property type="entry name" value="ZINC_FINGER_C2H2_2"/>
    <property type="match status" value="2"/>
</dbReference>
<protein>
    <submittedName>
        <fullName evidence="10">Uncharacterized protein</fullName>
    </submittedName>
</protein>
<evidence type="ECO:0000259" key="9">
    <source>
        <dbReference type="PROSITE" id="PS50157"/>
    </source>
</evidence>
<dbReference type="Pfam" id="PF00172">
    <property type="entry name" value="Zn_clus"/>
    <property type="match status" value="1"/>
</dbReference>
<sequence length="990" mass="108353">MFSCAECSKDFLSQGSLARHLQNHSETVQHTCNVCGVFFRRRDLLTRHSKLHDNTSNKNNNTRNNNNNHDDGAGGSGEGEGAGEVDGEAGGAHVSAVSLGYAVDNHFAARTTTTGAGTGTVSRRRCHTACNRCRDRKIKCNGKNPCSQCLRAGNACDFDCRLRPSGRISQVHSAAVTTASLSGSASLAPALGFAADAGDASHMALPPVFSPISFTDMGPDPGAIVGGSLMDHGGDNDIETALDVPSMPWDAIFDQVTPWPWLHENLFLSRDESGILPTNGFQQLSFPGEHMLDMHLPAFQPLSTQGGDHNKEQDSSQAQSHQRVDGMGSCSGDNLDSVTAATSIAPPSGPYGPALLRPPLQDRDQDTRSPQENSACKQRAIDALVSLAAQAVKGTGDKTGTYPSPAYIWSRAPHQLVTSFHIELQPGWVHDGNTTEAALQHFVRLYSEHFHQLWPLLPRRTLESGTMHPLLYLVLASIGAMYMGGSGSECGTLLHNAVRQRLVLPVDLDESDDNLVWLAQARLLTQVAALYFGQHRAFSYAQHLGTLLTAQARRMCLFSENHHQQRLLQLKQMKGVAADALCLDLWLSIEERRRLAFGIFRGDTFTSVLLNIKPLVSLEEIALEFPTCNAVFNSSADLEPRLALGMIEHHQTPNQHVRASDIFHVLLERNETLPPLEPVAHEILLFGLQSHVWRFSRDRQLLERLTAGAGAGGDVNAGAGLADMPEGEVFASMEDLGCDVPRSSKKRRRDTFTSEVDSLDNRPYQMADLTSERQQLLATMAKWERALPLAKTLARNEEDRSYLLSSLILYHLSFMRLYAPVDEIHQIHYRIANKLPVLHDAVANVLAWASSARARMAVKRVRSVWALITQETRQGQTRSQFNFNAYVGLHHGAGILWAYHGATDLEQMNESLSASSTSGPSSLRQGEGCSPTFSVQTDKAESIGLLQSFEDLFHAMSPARWSSFAEVAHALTTLVFPARGGPANDELQSR</sequence>
<dbReference type="Gene3D" id="4.10.240.10">
    <property type="entry name" value="Zn(2)-C6 fungal-type DNA-binding domain"/>
    <property type="match status" value="1"/>
</dbReference>
<dbReference type="GO" id="GO:0006351">
    <property type="term" value="P:DNA-templated transcription"/>
    <property type="evidence" value="ECO:0007669"/>
    <property type="project" value="InterPro"/>
</dbReference>
<dbReference type="PROSITE" id="PS50048">
    <property type="entry name" value="ZN2_CY6_FUNGAL_2"/>
    <property type="match status" value="1"/>
</dbReference>
<dbReference type="GO" id="GO:0008270">
    <property type="term" value="F:zinc ion binding"/>
    <property type="evidence" value="ECO:0007669"/>
    <property type="project" value="UniProtKB-KW"/>
</dbReference>
<evidence type="ECO:0000256" key="7">
    <source>
        <dbReference type="SAM" id="MobiDB-lite"/>
    </source>
</evidence>
<keyword evidence="5" id="KW-0539">Nucleus</keyword>
<comment type="caution">
    <text evidence="10">The sequence shown here is derived from an EMBL/GenBank/DDBJ whole genome shotgun (WGS) entry which is preliminary data.</text>
</comment>
<feature type="region of interest" description="Disordered" evidence="7">
    <location>
        <begin position="910"/>
        <end position="934"/>
    </location>
</feature>
<feature type="compositionally biased region" description="Low complexity" evidence="7">
    <location>
        <begin position="911"/>
        <end position="922"/>
    </location>
</feature>
<keyword evidence="11" id="KW-1185">Reference proteome</keyword>
<dbReference type="PROSITE" id="PS00028">
    <property type="entry name" value="ZINC_FINGER_C2H2_1"/>
    <property type="match status" value="2"/>
</dbReference>
<dbReference type="SMART" id="SM00066">
    <property type="entry name" value="GAL4"/>
    <property type="match status" value="1"/>
</dbReference>
<keyword evidence="2" id="KW-0862">Zinc</keyword>
<dbReference type="PROSITE" id="PS00463">
    <property type="entry name" value="ZN2_CY6_FUNGAL_1"/>
    <property type="match status" value="1"/>
</dbReference>
<feature type="compositionally biased region" description="Low complexity" evidence="7">
    <location>
        <begin position="56"/>
        <end position="67"/>
    </location>
</feature>
<feature type="domain" description="Zn(2)-C6 fungal-type" evidence="8">
    <location>
        <begin position="129"/>
        <end position="158"/>
    </location>
</feature>
<dbReference type="SUPFAM" id="SSF57701">
    <property type="entry name" value="Zn2/Cys6 DNA-binding domain"/>
    <property type="match status" value="1"/>
</dbReference>
<dbReference type="STRING" id="183478.A0A364MSL6"/>
<keyword evidence="1" id="KW-0479">Metal-binding</keyword>
<evidence type="ECO:0000259" key="8">
    <source>
        <dbReference type="PROSITE" id="PS50048"/>
    </source>
</evidence>
<dbReference type="Gene3D" id="3.30.160.60">
    <property type="entry name" value="Classic Zinc Finger"/>
    <property type="match status" value="1"/>
</dbReference>
<dbReference type="SUPFAM" id="SSF57667">
    <property type="entry name" value="beta-beta-alpha zinc fingers"/>
    <property type="match status" value="1"/>
</dbReference>
<dbReference type="GO" id="GO:0000981">
    <property type="term" value="F:DNA-binding transcription factor activity, RNA polymerase II-specific"/>
    <property type="evidence" value="ECO:0007669"/>
    <property type="project" value="InterPro"/>
</dbReference>
<dbReference type="PANTHER" id="PTHR47660">
    <property type="entry name" value="TRANSCRIPTION FACTOR WITH C2H2 AND ZN(2)-CYS(6) DNA BINDING DOMAIN (EUROFUNG)-RELATED-RELATED"/>
    <property type="match status" value="1"/>
</dbReference>
<accession>A0A364MSL6</accession>
<feature type="domain" description="C2H2-type" evidence="9">
    <location>
        <begin position="2"/>
        <end position="29"/>
    </location>
</feature>
<evidence type="ECO:0000313" key="10">
    <source>
        <dbReference type="EMBL" id="RAR01656.1"/>
    </source>
</evidence>
<dbReference type="CDD" id="cd00067">
    <property type="entry name" value="GAL4"/>
    <property type="match status" value="1"/>
</dbReference>
<dbReference type="InterPro" id="IPR036864">
    <property type="entry name" value="Zn2-C6_fun-type_DNA-bd_sf"/>
</dbReference>
<feature type="region of interest" description="Disordered" evidence="7">
    <location>
        <begin position="299"/>
        <end position="376"/>
    </location>
</feature>
<dbReference type="PANTHER" id="PTHR47660:SF7">
    <property type="entry name" value="TRANSCRIPTION FACTOR WITH C2H2 AND ZN(2)-CYS(6) DNA BINDING DOMAIN (EUROFUNG)"/>
    <property type="match status" value="1"/>
</dbReference>
<dbReference type="InterPro" id="IPR007219">
    <property type="entry name" value="XnlR_reg_dom"/>
</dbReference>
<dbReference type="GO" id="GO:0003677">
    <property type="term" value="F:DNA binding"/>
    <property type="evidence" value="ECO:0007669"/>
    <property type="project" value="InterPro"/>
</dbReference>
<keyword evidence="4" id="KW-0804">Transcription</keyword>
<dbReference type="Pfam" id="PF04082">
    <property type="entry name" value="Fungal_trans"/>
    <property type="match status" value="1"/>
</dbReference>
<evidence type="ECO:0000256" key="5">
    <source>
        <dbReference type="ARBA" id="ARBA00023242"/>
    </source>
</evidence>
<evidence type="ECO:0000313" key="11">
    <source>
        <dbReference type="Proteomes" id="UP000249619"/>
    </source>
</evidence>
<evidence type="ECO:0000256" key="1">
    <source>
        <dbReference type="ARBA" id="ARBA00022723"/>
    </source>
</evidence>
<feature type="compositionally biased region" description="Basic and acidic residues" evidence="7">
    <location>
        <begin position="360"/>
        <end position="369"/>
    </location>
</feature>
<keyword evidence="6" id="KW-0863">Zinc-finger</keyword>
<dbReference type="AlphaFoldDB" id="A0A364MSL6"/>